<feature type="non-terminal residue" evidence="3">
    <location>
        <position position="1"/>
    </location>
</feature>
<keyword evidence="2" id="KW-1133">Transmembrane helix</keyword>
<dbReference type="Proteomes" id="UP001497444">
    <property type="component" value="Unassembled WGS sequence"/>
</dbReference>
<protein>
    <submittedName>
        <fullName evidence="3">Uncharacterized protein</fullName>
    </submittedName>
</protein>
<keyword evidence="2" id="KW-0812">Transmembrane</keyword>
<keyword evidence="2" id="KW-0472">Membrane</keyword>
<evidence type="ECO:0000256" key="1">
    <source>
        <dbReference type="SAM" id="MobiDB-lite"/>
    </source>
</evidence>
<evidence type="ECO:0000256" key="2">
    <source>
        <dbReference type="SAM" id="Phobius"/>
    </source>
</evidence>
<proteinExistence type="predicted"/>
<accession>A0ABP0VC31</accession>
<name>A0ABP0VC31_9BRYO</name>
<evidence type="ECO:0000313" key="4">
    <source>
        <dbReference type="Proteomes" id="UP001497444"/>
    </source>
</evidence>
<keyword evidence="4" id="KW-1185">Reference proteome</keyword>
<feature type="transmembrane region" description="Helical" evidence="2">
    <location>
        <begin position="189"/>
        <end position="219"/>
    </location>
</feature>
<feature type="transmembrane region" description="Helical" evidence="2">
    <location>
        <begin position="54"/>
        <end position="74"/>
    </location>
</feature>
<evidence type="ECO:0000313" key="3">
    <source>
        <dbReference type="EMBL" id="CAK9251687.1"/>
    </source>
</evidence>
<reference evidence="3" key="1">
    <citation type="submission" date="2024-02" db="EMBL/GenBank/DDBJ databases">
        <authorList>
            <consortium name="ELIXIR-Norway"/>
            <consortium name="Elixir Norway"/>
        </authorList>
    </citation>
    <scope>NUCLEOTIDE SEQUENCE</scope>
</reference>
<feature type="region of interest" description="Disordered" evidence="1">
    <location>
        <begin position="282"/>
        <end position="317"/>
    </location>
</feature>
<gene>
    <name evidence="3" type="ORF">CSSPJE1EN1_LOCUS27065</name>
</gene>
<comment type="caution">
    <text evidence="3">The sequence shown here is derived from an EMBL/GenBank/DDBJ whole genome shotgun (WGS) entry which is preliminary data.</text>
</comment>
<feature type="compositionally biased region" description="Acidic residues" evidence="1">
    <location>
        <begin position="284"/>
        <end position="304"/>
    </location>
</feature>
<sequence>AASCPAHQRSALSTSISSFVSSAQYLYGYVEEVPGRLTASQQYLTNTLLGTKDAIVLVFYGFIVFFVAVYGLVYAWRSKSTLTATIVGTTLVVTALSMIVGLGFTFVIVYGDFCVDPASNLVASIPNEQLRNLTAFYANCGGYDPLGTALNATRAQVTATQLLLHNYSSSAPITTQSCLSTLQLETGFVAAGSIVITEFLTVVFLYCALVCSAFFYDLFDIDTDMGKMPLQHKQRRNLSLNITLGQLTKGLGLTGVPRAEASAVRAPSSRNLVNRMSQLASFADEGDSEEADEEEAEEGEEEEGQVPYPLHTASMLN</sequence>
<organism evidence="3 4">
    <name type="scientific">Sphagnum jensenii</name>
    <dbReference type="NCBI Taxonomy" id="128206"/>
    <lineage>
        <taxon>Eukaryota</taxon>
        <taxon>Viridiplantae</taxon>
        <taxon>Streptophyta</taxon>
        <taxon>Embryophyta</taxon>
        <taxon>Bryophyta</taxon>
        <taxon>Sphagnophytina</taxon>
        <taxon>Sphagnopsida</taxon>
        <taxon>Sphagnales</taxon>
        <taxon>Sphagnaceae</taxon>
        <taxon>Sphagnum</taxon>
    </lineage>
</organism>
<feature type="transmembrane region" description="Helical" evidence="2">
    <location>
        <begin position="86"/>
        <end position="110"/>
    </location>
</feature>
<dbReference type="EMBL" id="CAXAQS010000450">
    <property type="protein sequence ID" value="CAK9251687.1"/>
    <property type="molecule type" value="Genomic_DNA"/>
</dbReference>